<evidence type="ECO:0000256" key="3">
    <source>
        <dbReference type="ARBA" id="ARBA00022692"/>
    </source>
</evidence>
<evidence type="ECO:0000259" key="10">
    <source>
        <dbReference type="PROSITE" id="PS50262"/>
    </source>
</evidence>
<evidence type="ECO:0000256" key="5">
    <source>
        <dbReference type="ARBA" id="ARBA00023040"/>
    </source>
</evidence>
<feature type="domain" description="G-protein coupled receptors family 1 profile" evidence="10">
    <location>
        <begin position="57"/>
        <end position="316"/>
    </location>
</feature>
<keyword evidence="7 11" id="KW-0675">Receptor</keyword>
<feature type="transmembrane region" description="Helical" evidence="9">
    <location>
        <begin position="74"/>
        <end position="94"/>
    </location>
</feature>
<dbReference type="PRINTS" id="PR00237">
    <property type="entry name" value="GPCRRHODOPSN"/>
</dbReference>
<evidence type="ECO:0000256" key="9">
    <source>
        <dbReference type="SAM" id="Phobius"/>
    </source>
</evidence>
<dbReference type="GO" id="GO:0004930">
    <property type="term" value="F:G protein-coupled receptor activity"/>
    <property type="evidence" value="ECO:0007669"/>
    <property type="project" value="UniProtKB-KW"/>
</dbReference>
<dbReference type="PANTHER" id="PTHR45695:SF9">
    <property type="entry name" value="LEUCOKININ RECEPTOR"/>
    <property type="match status" value="1"/>
</dbReference>
<keyword evidence="12" id="KW-1185">Reference proteome</keyword>
<dbReference type="InterPro" id="IPR017452">
    <property type="entry name" value="GPCR_Rhodpsn_7TM"/>
</dbReference>
<comment type="similarity">
    <text evidence="2">Belongs to the G-protein coupled receptor 1 family.</text>
</comment>
<dbReference type="OrthoDB" id="10049706at2759"/>
<keyword evidence="8" id="KW-0807">Transducer</keyword>
<accession>A0A226DZ39</accession>
<feature type="transmembrane region" description="Helical" evidence="9">
    <location>
        <begin position="303"/>
        <end position="324"/>
    </location>
</feature>
<evidence type="ECO:0000313" key="12">
    <source>
        <dbReference type="Proteomes" id="UP000198287"/>
    </source>
</evidence>
<name>A0A226DZ39_FOLCA</name>
<sequence length="346" mass="39467">MMSSDLFVNLKHNDTSPMSGILYPVSTNGTVSHEVPEPDSIISSLLYLSVSIASMIGNLTMVGVILCKQRFRKPVNLLVANLSFSSFLFIISSNLRLAENSFDVWTYSDSLCKILAILHRIPIPVIALTTMTISLDRGRIARNPMLGSNTTHPVWRIVYIWIFSLIILLPLYFTRAYDPCNSVFHKCKKVVILDNPVLPVLYGCIYLLSIHVIPAVILIQETTKTIDKIKFLKLSGVMQHSPSFPSLPDNRLRLLRNSCIFCLIFLIFWLPYGIFQFPLDLPRELVPEILATYLRLYFKFFKNISYCLIALNPVILFLLSYDLLKHMPIYEQSNNNNGSGRRLCRV</sequence>
<evidence type="ECO:0000256" key="7">
    <source>
        <dbReference type="ARBA" id="ARBA00023170"/>
    </source>
</evidence>
<dbReference type="Pfam" id="PF00001">
    <property type="entry name" value="7tm_1"/>
    <property type="match status" value="1"/>
</dbReference>
<dbReference type="Gene3D" id="1.20.1070.10">
    <property type="entry name" value="Rhodopsin 7-helix transmembrane proteins"/>
    <property type="match status" value="1"/>
</dbReference>
<reference evidence="11 12" key="1">
    <citation type="submission" date="2015-12" db="EMBL/GenBank/DDBJ databases">
        <title>The genome of Folsomia candida.</title>
        <authorList>
            <person name="Faddeeva A."/>
            <person name="Derks M.F."/>
            <person name="Anvar Y."/>
            <person name="Smit S."/>
            <person name="Van Straalen N."/>
            <person name="Roelofs D."/>
        </authorList>
    </citation>
    <scope>NUCLEOTIDE SEQUENCE [LARGE SCALE GENOMIC DNA]</scope>
    <source>
        <strain evidence="11 12">VU population</strain>
        <tissue evidence="11">Whole body</tissue>
    </source>
</reference>
<dbReference type="EMBL" id="LNIX01000009">
    <property type="protein sequence ID" value="OXA50298.1"/>
    <property type="molecule type" value="Genomic_DNA"/>
</dbReference>
<dbReference type="AlphaFoldDB" id="A0A226DZ39"/>
<dbReference type="CDD" id="cd00637">
    <property type="entry name" value="7tm_classA_rhodopsin-like"/>
    <property type="match status" value="1"/>
</dbReference>
<dbReference type="InterPro" id="IPR000276">
    <property type="entry name" value="GPCR_Rhodpsn"/>
</dbReference>
<dbReference type="Proteomes" id="UP000198287">
    <property type="component" value="Unassembled WGS sequence"/>
</dbReference>
<feature type="transmembrane region" description="Helical" evidence="9">
    <location>
        <begin position="254"/>
        <end position="275"/>
    </location>
</feature>
<dbReference type="PROSITE" id="PS50262">
    <property type="entry name" value="G_PROTEIN_RECEP_F1_2"/>
    <property type="match status" value="1"/>
</dbReference>
<feature type="transmembrane region" description="Helical" evidence="9">
    <location>
        <begin position="45"/>
        <end position="67"/>
    </location>
</feature>
<evidence type="ECO:0000256" key="2">
    <source>
        <dbReference type="ARBA" id="ARBA00010663"/>
    </source>
</evidence>
<keyword evidence="3 9" id="KW-0812">Transmembrane</keyword>
<comment type="caution">
    <text evidence="11">The sequence shown here is derived from an EMBL/GenBank/DDBJ whole genome shotgun (WGS) entry which is preliminary data.</text>
</comment>
<feature type="transmembrane region" description="Helical" evidence="9">
    <location>
        <begin position="200"/>
        <end position="219"/>
    </location>
</feature>
<dbReference type="SUPFAM" id="SSF81321">
    <property type="entry name" value="Family A G protein-coupled receptor-like"/>
    <property type="match status" value="1"/>
</dbReference>
<proteinExistence type="inferred from homology"/>
<feature type="transmembrane region" description="Helical" evidence="9">
    <location>
        <begin position="114"/>
        <end position="133"/>
    </location>
</feature>
<comment type="subcellular location">
    <subcellularLocation>
        <location evidence="1">Membrane</location>
        <topology evidence="1">Multi-pass membrane protein</topology>
    </subcellularLocation>
</comment>
<evidence type="ECO:0000313" key="11">
    <source>
        <dbReference type="EMBL" id="OXA50298.1"/>
    </source>
</evidence>
<organism evidence="11 12">
    <name type="scientific">Folsomia candida</name>
    <name type="common">Springtail</name>
    <dbReference type="NCBI Taxonomy" id="158441"/>
    <lineage>
        <taxon>Eukaryota</taxon>
        <taxon>Metazoa</taxon>
        <taxon>Ecdysozoa</taxon>
        <taxon>Arthropoda</taxon>
        <taxon>Hexapoda</taxon>
        <taxon>Collembola</taxon>
        <taxon>Entomobryomorpha</taxon>
        <taxon>Isotomoidea</taxon>
        <taxon>Isotomidae</taxon>
        <taxon>Proisotominae</taxon>
        <taxon>Folsomia</taxon>
    </lineage>
</organism>
<keyword evidence="5" id="KW-0297">G-protein coupled receptor</keyword>
<evidence type="ECO:0000256" key="8">
    <source>
        <dbReference type="ARBA" id="ARBA00023224"/>
    </source>
</evidence>
<dbReference type="PANTHER" id="PTHR45695">
    <property type="entry name" value="LEUCOKININ RECEPTOR-RELATED"/>
    <property type="match status" value="1"/>
</dbReference>
<keyword evidence="6 9" id="KW-0472">Membrane</keyword>
<evidence type="ECO:0000256" key="6">
    <source>
        <dbReference type="ARBA" id="ARBA00023136"/>
    </source>
</evidence>
<evidence type="ECO:0000256" key="1">
    <source>
        <dbReference type="ARBA" id="ARBA00004141"/>
    </source>
</evidence>
<evidence type="ECO:0000256" key="4">
    <source>
        <dbReference type="ARBA" id="ARBA00022989"/>
    </source>
</evidence>
<keyword evidence="4 9" id="KW-1133">Transmembrane helix</keyword>
<feature type="transmembrane region" description="Helical" evidence="9">
    <location>
        <begin position="154"/>
        <end position="173"/>
    </location>
</feature>
<dbReference type="GO" id="GO:0005886">
    <property type="term" value="C:plasma membrane"/>
    <property type="evidence" value="ECO:0007669"/>
    <property type="project" value="TreeGrafter"/>
</dbReference>
<protein>
    <submittedName>
        <fullName evidence="11">Neuropeptide Y receptor type 4</fullName>
    </submittedName>
</protein>
<gene>
    <name evidence="11" type="ORF">Fcan01_14901</name>
</gene>